<evidence type="ECO:0000256" key="6">
    <source>
        <dbReference type="ARBA" id="ARBA00022989"/>
    </source>
</evidence>
<evidence type="ECO:0000256" key="13">
    <source>
        <dbReference type="SAM" id="Phobius"/>
    </source>
</evidence>
<dbReference type="GO" id="GO:0016020">
    <property type="term" value="C:membrane"/>
    <property type="evidence" value="ECO:0007669"/>
    <property type="project" value="UniProtKB-SubCell"/>
</dbReference>
<evidence type="ECO:0000256" key="11">
    <source>
        <dbReference type="PIRSR" id="PIRSR602401-1"/>
    </source>
</evidence>
<dbReference type="PROSITE" id="PS00086">
    <property type="entry name" value="CYTOCHROME_P450"/>
    <property type="match status" value="1"/>
</dbReference>
<keyword evidence="10 13" id="KW-0472">Membrane</keyword>
<gene>
    <name evidence="14" type="ORF">M0R45_035065</name>
</gene>
<evidence type="ECO:0000256" key="8">
    <source>
        <dbReference type="ARBA" id="ARBA00023004"/>
    </source>
</evidence>
<dbReference type="InterPro" id="IPR001128">
    <property type="entry name" value="Cyt_P450"/>
</dbReference>
<dbReference type="PANTHER" id="PTHR24282">
    <property type="entry name" value="CYTOCHROME P450 FAMILY MEMBER"/>
    <property type="match status" value="1"/>
</dbReference>
<dbReference type="GO" id="GO:0020037">
    <property type="term" value="F:heme binding"/>
    <property type="evidence" value="ECO:0007669"/>
    <property type="project" value="InterPro"/>
</dbReference>
<dbReference type="InterPro" id="IPR002401">
    <property type="entry name" value="Cyt_P450_E_grp-I"/>
</dbReference>
<protein>
    <recommendedName>
        <fullName evidence="16">Cytochrome P450</fullName>
    </recommendedName>
</protein>
<proteinExistence type="inferred from homology"/>
<evidence type="ECO:0000256" key="1">
    <source>
        <dbReference type="ARBA" id="ARBA00004167"/>
    </source>
</evidence>
<accession>A0AAW1VVT3</accession>
<dbReference type="PRINTS" id="PR00463">
    <property type="entry name" value="EP450I"/>
</dbReference>
<evidence type="ECO:0000256" key="4">
    <source>
        <dbReference type="ARBA" id="ARBA00022692"/>
    </source>
</evidence>
<keyword evidence="4 13" id="KW-0812">Transmembrane</keyword>
<dbReference type="AlphaFoldDB" id="A0AAW1VVT3"/>
<keyword evidence="7 12" id="KW-0560">Oxidoreductase</keyword>
<comment type="subcellular location">
    <subcellularLocation>
        <location evidence="1">Membrane</location>
        <topology evidence="1">Single-pass membrane protein</topology>
    </subcellularLocation>
</comment>
<dbReference type="Proteomes" id="UP001457282">
    <property type="component" value="Unassembled WGS sequence"/>
</dbReference>
<dbReference type="PANTHER" id="PTHR24282:SF260">
    <property type="entry name" value="CYTOCHROME P450 714C2-LIKE"/>
    <property type="match status" value="1"/>
</dbReference>
<evidence type="ECO:0000313" key="15">
    <source>
        <dbReference type="Proteomes" id="UP001457282"/>
    </source>
</evidence>
<keyword evidence="9 12" id="KW-0503">Monooxygenase</keyword>
<dbReference type="Pfam" id="PF00067">
    <property type="entry name" value="p450"/>
    <property type="match status" value="1"/>
</dbReference>
<feature type="transmembrane region" description="Helical" evidence="13">
    <location>
        <begin position="6"/>
        <end position="28"/>
    </location>
</feature>
<evidence type="ECO:0000256" key="9">
    <source>
        <dbReference type="ARBA" id="ARBA00023033"/>
    </source>
</evidence>
<dbReference type="PRINTS" id="PR00385">
    <property type="entry name" value="P450"/>
</dbReference>
<name>A0AAW1VVT3_RUBAR</name>
<evidence type="ECO:0000256" key="12">
    <source>
        <dbReference type="RuleBase" id="RU000461"/>
    </source>
</evidence>
<keyword evidence="5 11" id="KW-0479">Metal-binding</keyword>
<sequence length="527" mass="59254">MEVEMLVAAKIILSILVGGFLVLFLYLYEILILRPKGIRSKLEKQGIRGPPPSFLLGNISGIKRLQLKVQSTATKTTDPQHHQDDHHVASICHQWPSRIFPHIVEWRNEYGPVFMYALAHMQQLCVTDVELLNELGLSTSLLLGTPSITSKILGPLLGQGLVSSNGSIWAHQRKTIAPELFVAKVKGMMNLIVESTTSMLRTWESEIQSQGGTADIRVDEHLRNLSADIIARACFQSNYREGEEIFSRLKTLQKVLSKGIMGVEGLIRWLPTYENREIWRLEKEIESMILKVAKQRSEASYEKDLLQMILKGAKTSGENGLSHKKFIVDNCKTIFFAGHETTAISTAWSLMLLALHPDWQARVRAEVLKICGDKPLHADMLPSMKVLTMVIQEALRLYPPAFYLAREAFETITFKNIVIPKGVVLQIPIPYLHQNRDIWGPDAHKFNPERFANGVLNACNSPQAYMPFGVGPRICPGQHLAMTELKVILSLILSKFCFSLSPAYQHSPSYKIITEPGNGVILCMKRV</sequence>
<keyword evidence="15" id="KW-1185">Reference proteome</keyword>
<keyword evidence="8 11" id="KW-0408">Iron</keyword>
<dbReference type="InterPro" id="IPR036396">
    <property type="entry name" value="Cyt_P450_sf"/>
</dbReference>
<comment type="similarity">
    <text evidence="2 12">Belongs to the cytochrome P450 family.</text>
</comment>
<evidence type="ECO:0000256" key="10">
    <source>
        <dbReference type="ARBA" id="ARBA00023136"/>
    </source>
</evidence>
<dbReference type="EMBL" id="JBEDUW010000007">
    <property type="protein sequence ID" value="KAK9911142.1"/>
    <property type="molecule type" value="Genomic_DNA"/>
</dbReference>
<comment type="caution">
    <text evidence="14">The sequence shown here is derived from an EMBL/GenBank/DDBJ whole genome shotgun (WGS) entry which is preliminary data.</text>
</comment>
<dbReference type="InterPro" id="IPR017972">
    <property type="entry name" value="Cyt_P450_CS"/>
</dbReference>
<comment type="cofactor">
    <cofactor evidence="11">
        <name>heme</name>
        <dbReference type="ChEBI" id="CHEBI:30413"/>
    </cofactor>
</comment>
<dbReference type="GO" id="GO:0016705">
    <property type="term" value="F:oxidoreductase activity, acting on paired donors, with incorporation or reduction of molecular oxygen"/>
    <property type="evidence" value="ECO:0007669"/>
    <property type="project" value="InterPro"/>
</dbReference>
<feature type="binding site" description="axial binding residue" evidence="11">
    <location>
        <position position="475"/>
    </location>
    <ligand>
        <name>heme</name>
        <dbReference type="ChEBI" id="CHEBI:30413"/>
    </ligand>
    <ligandPart>
        <name>Fe</name>
        <dbReference type="ChEBI" id="CHEBI:18248"/>
    </ligandPart>
</feature>
<keyword evidence="6 13" id="KW-1133">Transmembrane helix</keyword>
<organism evidence="14 15">
    <name type="scientific">Rubus argutus</name>
    <name type="common">Southern blackberry</name>
    <dbReference type="NCBI Taxonomy" id="59490"/>
    <lineage>
        <taxon>Eukaryota</taxon>
        <taxon>Viridiplantae</taxon>
        <taxon>Streptophyta</taxon>
        <taxon>Embryophyta</taxon>
        <taxon>Tracheophyta</taxon>
        <taxon>Spermatophyta</taxon>
        <taxon>Magnoliopsida</taxon>
        <taxon>eudicotyledons</taxon>
        <taxon>Gunneridae</taxon>
        <taxon>Pentapetalae</taxon>
        <taxon>rosids</taxon>
        <taxon>fabids</taxon>
        <taxon>Rosales</taxon>
        <taxon>Rosaceae</taxon>
        <taxon>Rosoideae</taxon>
        <taxon>Rosoideae incertae sedis</taxon>
        <taxon>Rubus</taxon>
    </lineage>
</organism>
<evidence type="ECO:0000256" key="2">
    <source>
        <dbReference type="ARBA" id="ARBA00010617"/>
    </source>
</evidence>
<dbReference type="Gene3D" id="1.10.630.10">
    <property type="entry name" value="Cytochrome P450"/>
    <property type="match status" value="1"/>
</dbReference>
<evidence type="ECO:0000313" key="14">
    <source>
        <dbReference type="EMBL" id="KAK9911142.1"/>
    </source>
</evidence>
<dbReference type="SUPFAM" id="SSF48264">
    <property type="entry name" value="Cytochrome P450"/>
    <property type="match status" value="1"/>
</dbReference>
<dbReference type="GO" id="GO:0005506">
    <property type="term" value="F:iron ion binding"/>
    <property type="evidence" value="ECO:0007669"/>
    <property type="project" value="InterPro"/>
</dbReference>
<evidence type="ECO:0008006" key="16">
    <source>
        <dbReference type="Google" id="ProtNLM"/>
    </source>
</evidence>
<evidence type="ECO:0000256" key="5">
    <source>
        <dbReference type="ARBA" id="ARBA00022723"/>
    </source>
</evidence>
<reference evidence="14 15" key="1">
    <citation type="journal article" date="2023" name="G3 (Bethesda)">
        <title>A chromosome-length genome assembly and annotation of blackberry (Rubus argutus, cv. 'Hillquist').</title>
        <authorList>
            <person name="Bruna T."/>
            <person name="Aryal R."/>
            <person name="Dudchenko O."/>
            <person name="Sargent D.J."/>
            <person name="Mead D."/>
            <person name="Buti M."/>
            <person name="Cavallini A."/>
            <person name="Hytonen T."/>
            <person name="Andres J."/>
            <person name="Pham M."/>
            <person name="Weisz D."/>
            <person name="Mascagni F."/>
            <person name="Usai G."/>
            <person name="Natali L."/>
            <person name="Bassil N."/>
            <person name="Fernandez G.E."/>
            <person name="Lomsadze A."/>
            <person name="Armour M."/>
            <person name="Olukolu B."/>
            <person name="Poorten T."/>
            <person name="Britton C."/>
            <person name="Davik J."/>
            <person name="Ashrafi H."/>
            <person name="Aiden E.L."/>
            <person name="Borodovsky M."/>
            <person name="Worthington M."/>
        </authorList>
    </citation>
    <scope>NUCLEOTIDE SEQUENCE [LARGE SCALE GENOMIC DNA]</scope>
    <source>
        <strain evidence="14">PI 553951</strain>
    </source>
</reference>
<dbReference type="InterPro" id="IPR050665">
    <property type="entry name" value="Cytochrome_P450_Monooxygen"/>
</dbReference>
<dbReference type="GO" id="GO:0004497">
    <property type="term" value="F:monooxygenase activity"/>
    <property type="evidence" value="ECO:0007669"/>
    <property type="project" value="UniProtKB-KW"/>
</dbReference>
<keyword evidence="3 11" id="KW-0349">Heme</keyword>
<evidence type="ECO:0000256" key="3">
    <source>
        <dbReference type="ARBA" id="ARBA00022617"/>
    </source>
</evidence>
<evidence type="ECO:0000256" key="7">
    <source>
        <dbReference type="ARBA" id="ARBA00023002"/>
    </source>
</evidence>